<sequence length="202" mass="22021">MPTWNPPPSLAPKPTDGDATRVDNGTSVLARLRWCNQLSPQVEHRTFTSEEDDTIIRAHARFGNKWAIITRLLFGKTDNTIKNHWNSPSNASAPPWTPSTILTSHNHSNIPRVNGGGEVLVADGDGDDGDGGQKGEDADGEPGVCSGDVGGSELMLATREFSRETMKSMAKAWRIKDLNLAHECFRLTLKKSQSLNVCAEKT</sequence>
<dbReference type="InterPro" id="IPR017930">
    <property type="entry name" value="Myb_dom"/>
</dbReference>
<dbReference type="InterPro" id="IPR001005">
    <property type="entry name" value="SANT/Myb"/>
</dbReference>
<dbReference type="EMBL" id="SDMP01000019">
    <property type="protein sequence ID" value="RYQ93562.1"/>
    <property type="molecule type" value="Genomic_DNA"/>
</dbReference>
<dbReference type="InterPro" id="IPR050560">
    <property type="entry name" value="MYB_TF"/>
</dbReference>
<proteinExistence type="predicted"/>
<dbReference type="AlphaFoldDB" id="A0A444XV04"/>
<dbReference type="GO" id="GO:0000978">
    <property type="term" value="F:RNA polymerase II cis-regulatory region sequence-specific DNA binding"/>
    <property type="evidence" value="ECO:0007669"/>
    <property type="project" value="TreeGrafter"/>
</dbReference>
<dbReference type="STRING" id="3818.A0A444XV04"/>
<dbReference type="InterPro" id="IPR009057">
    <property type="entry name" value="Homeodomain-like_sf"/>
</dbReference>
<protein>
    <submittedName>
        <fullName evidence="6">Uncharacterized protein</fullName>
    </submittedName>
</protein>
<dbReference type="PROSITE" id="PS50090">
    <property type="entry name" value="MYB_LIKE"/>
    <property type="match status" value="1"/>
</dbReference>
<dbReference type="Pfam" id="PF00249">
    <property type="entry name" value="Myb_DNA-binding"/>
    <property type="match status" value="1"/>
</dbReference>
<dbReference type="GO" id="GO:0005634">
    <property type="term" value="C:nucleus"/>
    <property type="evidence" value="ECO:0007669"/>
    <property type="project" value="UniProtKB-SubCell"/>
</dbReference>
<dbReference type="CDD" id="cd00167">
    <property type="entry name" value="SANT"/>
    <property type="match status" value="1"/>
</dbReference>
<accession>A0A444XV04</accession>
<keyword evidence="2" id="KW-0539">Nucleus</keyword>
<feature type="region of interest" description="Disordered" evidence="3">
    <location>
        <begin position="111"/>
        <end position="149"/>
    </location>
</feature>
<dbReference type="PANTHER" id="PTHR45614:SF124">
    <property type="entry name" value="OS03G0424300 PROTEIN"/>
    <property type="match status" value="1"/>
</dbReference>
<name>A0A444XV04_ARAHY</name>
<evidence type="ECO:0000313" key="6">
    <source>
        <dbReference type="EMBL" id="RYQ93562.1"/>
    </source>
</evidence>
<reference evidence="6 7" key="1">
    <citation type="submission" date="2019-01" db="EMBL/GenBank/DDBJ databases">
        <title>Sequencing of cultivated peanut Arachis hypogaea provides insights into genome evolution and oil improvement.</title>
        <authorList>
            <person name="Chen X."/>
        </authorList>
    </citation>
    <scope>NUCLEOTIDE SEQUENCE [LARGE SCALE GENOMIC DNA]</scope>
    <source>
        <strain evidence="7">cv. Fuhuasheng</strain>
        <tissue evidence="6">Leaves</tissue>
    </source>
</reference>
<evidence type="ECO:0000256" key="3">
    <source>
        <dbReference type="SAM" id="MobiDB-lite"/>
    </source>
</evidence>
<dbReference type="SUPFAM" id="SSF46689">
    <property type="entry name" value="Homeodomain-like"/>
    <property type="match status" value="1"/>
</dbReference>
<gene>
    <name evidence="6" type="ORF">Ahy_B09g099832</name>
</gene>
<evidence type="ECO:0000256" key="1">
    <source>
        <dbReference type="ARBA" id="ARBA00004123"/>
    </source>
</evidence>
<evidence type="ECO:0000313" key="7">
    <source>
        <dbReference type="Proteomes" id="UP000289738"/>
    </source>
</evidence>
<dbReference type="GO" id="GO:0000981">
    <property type="term" value="F:DNA-binding transcription factor activity, RNA polymerase II-specific"/>
    <property type="evidence" value="ECO:0007669"/>
    <property type="project" value="TreeGrafter"/>
</dbReference>
<evidence type="ECO:0000259" key="4">
    <source>
        <dbReference type="PROSITE" id="PS50090"/>
    </source>
</evidence>
<comment type="subcellular location">
    <subcellularLocation>
        <location evidence="1">Nucleus</location>
    </subcellularLocation>
</comment>
<feature type="region of interest" description="Disordered" evidence="3">
    <location>
        <begin position="1"/>
        <end position="22"/>
    </location>
</feature>
<organism evidence="6 7">
    <name type="scientific">Arachis hypogaea</name>
    <name type="common">Peanut</name>
    <dbReference type="NCBI Taxonomy" id="3818"/>
    <lineage>
        <taxon>Eukaryota</taxon>
        <taxon>Viridiplantae</taxon>
        <taxon>Streptophyta</taxon>
        <taxon>Embryophyta</taxon>
        <taxon>Tracheophyta</taxon>
        <taxon>Spermatophyta</taxon>
        <taxon>Magnoliopsida</taxon>
        <taxon>eudicotyledons</taxon>
        <taxon>Gunneridae</taxon>
        <taxon>Pentapetalae</taxon>
        <taxon>rosids</taxon>
        <taxon>fabids</taxon>
        <taxon>Fabales</taxon>
        <taxon>Fabaceae</taxon>
        <taxon>Papilionoideae</taxon>
        <taxon>50 kb inversion clade</taxon>
        <taxon>dalbergioids sensu lato</taxon>
        <taxon>Dalbergieae</taxon>
        <taxon>Pterocarpus clade</taxon>
        <taxon>Arachis</taxon>
    </lineage>
</organism>
<feature type="domain" description="Myb-like" evidence="4">
    <location>
        <begin position="39"/>
        <end position="87"/>
    </location>
</feature>
<feature type="compositionally biased region" description="Pro residues" evidence="3">
    <location>
        <begin position="1"/>
        <end position="11"/>
    </location>
</feature>
<keyword evidence="7" id="KW-1185">Reference proteome</keyword>
<evidence type="ECO:0000256" key="2">
    <source>
        <dbReference type="ARBA" id="ARBA00023242"/>
    </source>
</evidence>
<dbReference type="Proteomes" id="UP000289738">
    <property type="component" value="Chromosome B09"/>
</dbReference>
<feature type="domain" description="HTH myb-type" evidence="5">
    <location>
        <begin position="39"/>
        <end position="93"/>
    </location>
</feature>
<dbReference type="PANTHER" id="PTHR45614">
    <property type="entry name" value="MYB PROTEIN-RELATED"/>
    <property type="match status" value="1"/>
</dbReference>
<dbReference type="PROSITE" id="PS51294">
    <property type="entry name" value="HTH_MYB"/>
    <property type="match status" value="1"/>
</dbReference>
<evidence type="ECO:0000259" key="5">
    <source>
        <dbReference type="PROSITE" id="PS51294"/>
    </source>
</evidence>
<dbReference type="Gene3D" id="1.10.10.60">
    <property type="entry name" value="Homeodomain-like"/>
    <property type="match status" value="1"/>
</dbReference>
<comment type="caution">
    <text evidence="6">The sequence shown here is derived from an EMBL/GenBank/DDBJ whole genome shotgun (WGS) entry which is preliminary data.</text>
</comment>
<dbReference type="SMART" id="SM00717">
    <property type="entry name" value="SANT"/>
    <property type="match status" value="1"/>
</dbReference>